<sequence>MGLCKLRLPGRKMILAFLILGAPLSDGLTAARAGNYADARRILASYASGSDAAAAQANLWLARLESDPSEANETYLKIVEDFGSTPFADSALLEAAKVEYALGHYNKASTYFEKLLKSYTNSPLLAQTHYWLGMCRGILGNQAEAKSQFAKTQGLAPGSLWASLASRETSILSPAPPDTAPADTSTTTTPAAGDFAVQVGSFTERSRAEDLLSEYKASGQAGEIRQAEVSGKTYYRVWLGPFATNADAAGYAQKLEAQGKQAIVVKR</sequence>
<dbReference type="InterPro" id="IPR007730">
    <property type="entry name" value="SPOR-like_dom"/>
</dbReference>
<evidence type="ECO:0000313" key="2">
    <source>
        <dbReference type="EMBL" id="MBD3365437.1"/>
    </source>
</evidence>
<name>A0A9D5KAE7_UNCW3</name>
<dbReference type="SUPFAM" id="SSF48452">
    <property type="entry name" value="TPR-like"/>
    <property type="match status" value="1"/>
</dbReference>
<dbReference type="SUPFAM" id="SSF110997">
    <property type="entry name" value="Sporulation related repeat"/>
    <property type="match status" value="1"/>
</dbReference>
<dbReference type="GO" id="GO:0042834">
    <property type="term" value="F:peptidoglycan binding"/>
    <property type="evidence" value="ECO:0007669"/>
    <property type="project" value="InterPro"/>
</dbReference>
<dbReference type="EMBL" id="WJKJ01000315">
    <property type="protein sequence ID" value="MBD3365437.1"/>
    <property type="molecule type" value="Genomic_DNA"/>
</dbReference>
<evidence type="ECO:0000313" key="3">
    <source>
        <dbReference type="Proteomes" id="UP000630660"/>
    </source>
</evidence>
<dbReference type="InterPro" id="IPR011990">
    <property type="entry name" value="TPR-like_helical_dom_sf"/>
</dbReference>
<dbReference type="PROSITE" id="PS51724">
    <property type="entry name" value="SPOR"/>
    <property type="match status" value="1"/>
</dbReference>
<dbReference type="Pfam" id="PF05036">
    <property type="entry name" value="SPOR"/>
    <property type="match status" value="1"/>
</dbReference>
<dbReference type="InterPro" id="IPR036680">
    <property type="entry name" value="SPOR-like_sf"/>
</dbReference>
<protein>
    <submittedName>
        <fullName evidence="2">Tetratricopeptide repeat protein</fullName>
    </submittedName>
</protein>
<dbReference type="AlphaFoldDB" id="A0A9D5KAE7"/>
<dbReference type="Gene3D" id="1.25.40.10">
    <property type="entry name" value="Tetratricopeptide repeat domain"/>
    <property type="match status" value="1"/>
</dbReference>
<accession>A0A9D5KAE7</accession>
<dbReference type="Gene3D" id="3.30.70.1070">
    <property type="entry name" value="Sporulation related repeat"/>
    <property type="match status" value="1"/>
</dbReference>
<dbReference type="InterPro" id="IPR019734">
    <property type="entry name" value="TPR_rpt"/>
</dbReference>
<reference evidence="2" key="1">
    <citation type="submission" date="2019-11" db="EMBL/GenBank/DDBJ databases">
        <title>Microbial mats filling the niche in hypersaline microbial mats.</title>
        <authorList>
            <person name="Wong H.L."/>
            <person name="Macleod F.I."/>
            <person name="White R.A. III"/>
            <person name="Burns B.P."/>
        </authorList>
    </citation>
    <scope>NUCLEOTIDE SEQUENCE</scope>
    <source>
        <strain evidence="2">Bin_327</strain>
    </source>
</reference>
<comment type="caution">
    <text evidence="2">The sequence shown here is derived from an EMBL/GenBank/DDBJ whole genome shotgun (WGS) entry which is preliminary data.</text>
</comment>
<dbReference type="Proteomes" id="UP000630660">
    <property type="component" value="Unassembled WGS sequence"/>
</dbReference>
<organism evidence="2 3">
    <name type="scientific">candidate division WOR-3 bacterium</name>
    <dbReference type="NCBI Taxonomy" id="2052148"/>
    <lineage>
        <taxon>Bacteria</taxon>
        <taxon>Bacteria division WOR-3</taxon>
    </lineage>
</organism>
<dbReference type="Pfam" id="PF13174">
    <property type="entry name" value="TPR_6"/>
    <property type="match status" value="1"/>
</dbReference>
<gene>
    <name evidence="2" type="ORF">GF359_09520</name>
</gene>
<proteinExistence type="predicted"/>
<evidence type="ECO:0000259" key="1">
    <source>
        <dbReference type="PROSITE" id="PS51724"/>
    </source>
</evidence>
<feature type="domain" description="SPOR" evidence="1">
    <location>
        <begin position="189"/>
        <end position="267"/>
    </location>
</feature>